<evidence type="ECO:0008006" key="4">
    <source>
        <dbReference type="Google" id="ProtNLM"/>
    </source>
</evidence>
<feature type="region of interest" description="Disordered" evidence="1">
    <location>
        <begin position="1"/>
        <end position="325"/>
    </location>
</feature>
<feature type="compositionally biased region" description="Pro residues" evidence="1">
    <location>
        <begin position="160"/>
        <end position="216"/>
    </location>
</feature>
<feature type="compositionally biased region" description="Gly residues" evidence="1">
    <location>
        <begin position="249"/>
        <end position="266"/>
    </location>
</feature>
<evidence type="ECO:0000256" key="1">
    <source>
        <dbReference type="SAM" id="MobiDB-lite"/>
    </source>
</evidence>
<sequence length="390" mass="38419">MSGEPSRERRIEALLNGDDPGMAAAGQAHGGPATEGGFQGGPYSPDGPATPGGQGFAYGEQGPVGSGMPFATGDPVGSGPPGDGGGTLFQVTGPARPETRDLIHQDGGDPDGGGPIDPLEPRWPHAFEVIGGPGDPGDPGQPGNPGQPGDPGQPGEPGQPGDPGPFVPEPDIPDPNVPGPTSPDPIIPDPNVPGPTVPDPNVPGPNVPDPKLPDPSVPGTEPKVPSIPDPNLPGGANPVGAGPAVPDLPGGGGPGGGAPSGGGGGFPSIPAVPAGPGQGPGTSQQPALPADAKKTRKADPAALRGLGDTIDTQAGGKMEGSRQKTSQIHVGFPGFGVIGMGVSGVHTQVRDSAAGHLREGRETLAQWKDMLHTSARYWTLAEEASTTKST</sequence>
<evidence type="ECO:0000313" key="3">
    <source>
        <dbReference type="Proteomes" id="UP000588112"/>
    </source>
</evidence>
<protein>
    <recommendedName>
        <fullName evidence="4">Collagen-like protein</fullName>
    </recommendedName>
</protein>
<feature type="compositionally biased region" description="Low complexity" evidence="1">
    <location>
        <begin position="232"/>
        <end position="248"/>
    </location>
</feature>
<feature type="compositionally biased region" description="Low complexity" evidence="1">
    <location>
        <begin position="267"/>
        <end position="286"/>
    </location>
</feature>
<accession>A0A7W8Z7N8</accession>
<gene>
    <name evidence="2" type="ORF">BJ981_004469</name>
</gene>
<proteinExistence type="predicted"/>
<comment type="caution">
    <text evidence="2">The sequence shown here is derived from an EMBL/GenBank/DDBJ whole genome shotgun (WGS) entry which is preliminary data.</text>
</comment>
<feature type="compositionally biased region" description="Basic and acidic residues" evidence="1">
    <location>
        <begin position="97"/>
        <end position="107"/>
    </location>
</feature>
<dbReference type="AlphaFoldDB" id="A0A7W8Z7N8"/>
<organism evidence="2 3">
    <name type="scientific">Sphaerisporangium krabiense</name>
    <dbReference type="NCBI Taxonomy" id="763782"/>
    <lineage>
        <taxon>Bacteria</taxon>
        <taxon>Bacillati</taxon>
        <taxon>Actinomycetota</taxon>
        <taxon>Actinomycetes</taxon>
        <taxon>Streptosporangiales</taxon>
        <taxon>Streptosporangiaceae</taxon>
        <taxon>Sphaerisporangium</taxon>
    </lineage>
</organism>
<reference evidence="2 3" key="1">
    <citation type="submission" date="2020-08" db="EMBL/GenBank/DDBJ databases">
        <title>Sequencing the genomes of 1000 actinobacteria strains.</title>
        <authorList>
            <person name="Klenk H.-P."/>
        </authorList>
    </citation>
    <scope>NUCLEOTIDE SEQUENCE [LARGE SCALE GENOMIC DNA]</scope>
    <source>
        <strain evidence="2 3">DSM 45790</strain>
    </source>
</reference>
<dbReference type="EMBL" id="JACHBR010000001">
    <property type="protein sequence ID" value="MBB5628770.1"/>
    <property type="molecule type" value="Genomic_DNA"/>
</dbReference>
<dbReference type="RefSeq" id="WP_184613427.1">
    <property type="nucleotide sequence ID" value="NZ_BOOS01000002.1"/>
</dbReference>
<feature type="compositionally biased region" description="Basic and acidic residues" evidence="1">
    <location>
        <begin position="1"/>
        <end position="12"/>
    </location>
</feature>
<evidence type="ECO:0000313" key="2">
    <source>
        <dbReference type="EMBL" id="MBB5628770.1"/>
    </source>
</evidence>
<keyword evidence="3" id="KW-1185">Reference proteome</keyword>
<name>A0A7W8Z7N8_9ACTN</name>
<dbReference type="Proteomes" id="UP000588112">
    <property type="component" value="Unassembled WGS sequence"/>
</dbReference>